<keyword evidence="8" id="KW-1185">Reference proteome</keyword>
<dbReference type="NCBIfam" id="NF010068">
    <property type="entry name" value="PRK13548.1"/>
    <property type="match status" value="1"/>
</dbReference>
<evidence type="ECO:0000256" key="5">
    <source>
        <dbReference type="ARBA" id="ARBA00037066"/>
    </source>
</evidence>
<comment type="caution">
    <text evidence="7">The sequence shown here is derived from an EMBL/GenBank/DDBJ whole genome shotgun (WGS) entry which is preliminary data.</text>
</comment>
<accession>A0A8H9G294</accession>
<evidence type="ECO:0000313" key="7">
    <source>
        <dbReference type="EMBL" id="GGE32071.1"/>
    </source>
</evidence>
<dbReference type="Proteomes" id="UP000614460">
    <property type="component" value="Unassembled WGS sequence"/>
</dbReference>
<organism evidence="7 8">
    <name type="scientific">Sphingobacterium cellulitidis</name>
    <dbReference type="NCBI Taxonomy" id="1768011"/>
    <lineage>
        <taxon>Bacteria</taxon>
        <taxon>Pseudomonadati</taxon>
        <taxon>Bacteroidota</taxon>
        <taxon>Sphingobacteriia</taxon>
        <taxon>Sphingobacteriales</taxon>
        <taxon>Sphingobacteriaceae</taxon>
        <taxon>Sphingobacterium</taxon>
    </lineage>
</organism>
<dbReference type="InterPro" id="IPR003593">
    <property type="entry name" value="AAA+_ATPase"/>
</dbReference>
<keyword evidence="3 7" id="KW-0067">ATP-binding</keyword>
<comment type="function">
    <text evidence="5">Part of the ABC transporter complex HmuTUV involved in hemin import. Responsible for energy coupling to the transport system.</text>
</comment>
<feature type="domain" description="ABC transporter" evidence="6">
    <location>
        <begin position="2"/>
        <end position="239"/>
    </location>
</feature>
<sequence>MIEVSNLSYKLGNRFLLEDISFKANSFELLAILGPNGAGKSTLLKILSKQIKTYLGDVKIKGQDLKNLDLNSLSKFRAVLPQSNYLNINLTVFDIILMGRYPHFKANPNRDDIEICHLVLEEMGLTKYKDCFIHQLSGGEQQRVQLARVLAQIYADQQAILLMDEPITGLDLQYQQIILEKARLLADKGVTVICVLHDINLASQFADRILLLKNGKKMAYGCPKMVLTEDLIYNTYKIRVKKIQVDEIEYPIIVPYTARPSSKVNQKDSFIISYK</sequence>
<evidence type="ECO:0000256" key="3">
    <source>
        <dbReference type="ARBA" id="ARBA00022840"/>
    </source>
</evidence>
<dbReference type="GO" id="GO:0016887">
    <property type="term" value="F:ATP hydrolysis activity"/>
    <property type="evidence" value="ECO:0007669"/>
    <property type="project" value="InterPro"/>
</dbReference>
<evidence type="ECO:0000256" key="4">
    <source>
        <dbReference type="ARBA" id="ARBA00022967"/>
    </source>
</evidence>
<dbReference type="SUPFAM" id="SSF52540">
    <property type="entry name" value="P-loop containing nucleoside triphosphate hydrolases"/>
    <property type="match status" value="1"/>
</dbReference>
<dbReference type="RefSeq" id="WP_182499604.1">
    <property type="nucleotide sequence ID" value="NZ_BMKM01000012.1"/>
</dbReference>
<dbReference type="Gene3D" id="3.40.50.300">
    <property type="entry name" value="P-loop containing nucleotide triphosphate hydrolases"/>
    <property type="match status" value="1"/>
</dbReference>
<evidence type="ECO:0000259" key="6">
    <source>
        <dbReference type="PROSITE" id="PS50893"/>
    </source>
</evidence>
<dbReference type="PROSITE" id="PS50893">
    <property type="entry name" value="ABC_TRANSPORTER_2"/>
    <property type="match status" value="1"/>
</dbReference>
<gene>
    <name evidence="7" type="primary">hmuV</name>
    <name evidence="7" type="ORF">GCM10011516_32260</name>
</gene>
<evidence type="ECO:0000256" key="2">
    <source>
        <dbReference type="ARBA" id="ARBA00022741"/>
    </source>
</evidence>
<dbReference type="FunFam" id="3.40.50.300:FF:000134">
    <property type="entry name" value="Iron-enterobactin ABC transporter ATP-binding protein"/>
    <property type="match status" value="1"/>
</dbReference>
<dbReference type="GO" id="GO:0005524">
    <property type="term" value="F:ATP binding"/>
    <property type="evidence" value="ECO:0007669"/>
    <property type="project" value="UniProtKB-KW"/>
</dbReference>
<dbReference type="SMART" id="SM00382">
    <property type="entry name" value="AAA"/>
    <property type="match status" value="1"/>
</dbReference>
<keyword evidence="1" id="KW-0813">Transport</keyword>
<dbReference type="CDD" id="cd03214">
    <property type="entry name" value="ABC_Iron-Siderophores_B12_Hemin"/>
    <property type="match status" value="1"/>
</dbReference>
<keyword evidence="2" id="KW-0547">Nucleotide-binding</keyword>
<reference evidence="7" key="2">
    <citation type="submission" date="2020-09" db="EMBL/GenBank/DDBJ databases">
        <authorList>
            <person name="Sun Q."/>
            <person name="Zhou Y."/>
        </authorList>
    </citation>
    <scope>NUCLEOTIDE SEQUENCE</scope>
    <source>
        <strain evidence="7">CGMCC 1.15966</strain>
    </source>
</reference>
<dbReference type="InterPro" id="IPR003439">
    <property type="entry name" value="ABC_transporter-like_ATP-bd"/>
</dbReference>
<dbReference type="EMBL" id="BMKM01000012">
    <property type="protein sequence ID" value="GGE32071.1"/>
    <property type="molecule type" value="Genomic_DNA"/>
</dbReference>
<dbReference type="PROSITE" id="PS00211">
    <property type="entry name" value="ABC_TRANSPORTER_1"/>
    <property type="match status" value="1"/>
</dbReference>
<reference evidence="7" key="1">
    <citation type="journal article" date="2014" name="Int. J. Syst. Evol. Microbiol.">
        <title>Complete genome sequence of Corynebacterium casei LMG S-19264T (=DSM 44701T), isolated from a smear-ripened cheese.</title>
        <authorList>
            <consortium name="US DOE Joint Genome Institute (JGI-PGF)"/>
            <person name="Walter F."/>
            <person name="Albersmeier A."/>
            <person name="Kalinowski J."/>
            <person name="Ruckert C."/>
        </authorList>
    </citation>
    <scope>NUCLEOTIDE SEQUENCE</scope>
    <source>
        <strain evidence="7">CGMCC 1.15966</strain>
    </source>
</reference>
<evidence type="ECO:0000313" key="8">
    <source>
        <dbReference type="Proteomes" id="UP000614460"/>
    </source>
</evidence>
<dbReference type="InterPro" id="IPR017871">
    <property type="entry name" value="ABC_transporter-like_CS"/>
</dbReference>
<protein>
    <submittedName>
        <fullName evidence="7">Hemin import ATP-binding protein HmuV</fullName>
    </submittedName>
</protein>
<proteinExistence type="predicted"/>
<keyword evidence="4" id="KW-1278">Translocase</keyword>
<evidence type="ECO:0000256" key="1">
    <source>
        <dbReference type="ARBA" id="ARBA00022448"/>
    </source>
</evidence>
<dbReference type="PANTHER" id="PTHR42794:SF1">
    <property type="entry name" value="HEMIN IMPORT ATP-BINDING PROTEIN HMUV"/>
    <property type="match status" value="1"/>
</dbReference>
<name>A0A8H9G294_9SPHI</name>
<dbReference type="Pfam" id="PF00005">
    <property type="entry name" value="ABC_tran"/>
    <property type="match status" value="1"/>
</dbReference>
<dbReference type="PANTHER" id="PTHR42794">
    <property type="entry name" value="HEMIN IMPORT ATP-BINDING PROTEIN HMUV"/>
    <property type="match status" value="1"/>
</dbReference>
<dbReference type="AlphaFoldDB" id="A0A8H9G294"/>
<dbReference type="InterPro" id="IPR027417">
    <property type="entry name" value="P-loop_NTPase"/>
</dbReference>